<dbReference type="AlphaFoldDB" id="A0A1V2QY99"/>
<accession>A0A1V2QY99</accession>
<dbReference type="PANTHER" id="PTHR15020">
    <property type="entry name" value="FLAVIN REDUCTASE-RELATED"/>
    <property type="match status" value="1"/>
</dbReference>
<dbReference type="PANTHER" id="PTHR15020:SF11">
    <property type="entry name" value="OS06G0360300 PROTEIN"/>
    <property type="match status" value="1"/>
</dbReference>
<protein>
    <recommendedName>
        <fullName evidence="1">NAD(P)-binding domain-containing protein</fullName>
    </recommendedName>
</protein>
<gene>
    <name evidence="2" type="ORF">BSK71_20945</name>
</gene>
<dbReference type="OrthoDB" id="9798669at2"/>
<dbReference type="Pfam" id="PF13460">
    <property type="entry name" value="NAD_binding_10"/>
    <property type="match status" value="1"/>
</dbReference>
<dbReference type="SUPFAM" id="SSF51735">
    <property type="entry name" value="NAD(P)-binding Rossmann-fold domains"/>
    <property type="match status" value="1"/>
</dbReference>
<evidence type="ECO:0000259" key="1">
    <source>
        <dbReference type="Pfam" id="PF13460"/>
    </source>
</evidence>
<name>A0A1V2QY99_9GAMM</name>
<dbReference type="InterPro" id="IPR016040">
    <property type="entry name" value="NAD(P)-bd_dom"/>
</dbReference>
<organism evidence="2 3">
    <name type="scientific">Pectobacterium actinidiae</name>
    <dbReference type="NCBI Taxonomy" id="1507808"/>
    <lineage>
        <taxon>Bacteria</taxon>
        <taxon>Pseudomonadati</taxon>
        <taxon>Pseudomonadota</taxon>
        <taxon>Gammaproteobacteria</taxon>
        <taxon>Enterobacterales</taxon>
        <taxon>Pectobacteriaceae</taxon>
        <taxon>Pectobacterium</taxon>
    </lineage>
</organism>
<reference evidence="3" key="1">
    <citation type="submission" date="2016-11" db="EMBL/GenBank/DDBJ databases">
        <authorList>
            <person name="Panda P."/>
            <person name="Visnovsky S."/>
            <person name="Pitman A."/>
        </authorList>
    </citation>
    <scope>NUCLEOTIDE SEQUENCE [LARGE SCALE GENOMIC DNA]</scope>
    <source>
        <strain evidence="3">ICMP 9972</strain>
    </source>
</reference>
<sequence length="251" mass="27449">MNNNIKRVLVTGATGSVGREVVNILVRNNLIPVAMVRDALRGKEMLGNTELFICDLQNIHSLKNIGANIDAIIFTHGSSSNAGAMELDYAGVANVLHALECHRPRIVLMTSIYVTQRSGTLMELKDWKRRSERLLRASGLEYTIVRPGYFDLIKPGDDCLILGQGDKLDGGVGRRQIADVLVQSLLNNTALSKTFELVAGQGNAPDEWGALFKKLVADNGIDGAMDSLNMPLADEPENAKQDLARITRNMH</sequence>
<feature type="domain" description="NAD(P)-binding" evidence="1">
    <location>
        <begin position="12"/>
        <end position="187"/>
    </location>
</feature>
<dbReference type="CDD" id="cd05243">
    <property type="entry name" value="SDR_a5"/>
    <property type="match status" value="1"/>
</dbReference>
<dbReference type="InterPro" id="IPR036291">
    <property type="entry name" value="NAD(P)-bd_dom_sf"/>
</dbReference>
<comment type="caution">
    <text evidence="2">The sequence shown here is derived from an EMBL/GenBank/DDBJ whole genome shotgun (WGS) entry which is preliminary data.</text>
</comment>
<dbReference type="Gene3D" id="3.40.50.720">
    <property type="entry name" value="NAD(P)-binding Rossmann-like Domain"/>
    <property type="match status" value="1"/>
</dbReference>
<dbReference type="EMBL" id="MPUJ01000028">
    <property type="protein sequence ID" value="ONK01265.1"/>
    <property type="molecule type" value="Genomic_DNA"/>
</dbReference>
<evidence type="ECO:0000313" key="3">
    <source>
        <dbReference type="Proteomes" id="UP000189286"/>
    </source>
</evidence>
<proteinExistence type="predicted"/>
<evidence type="ECO:0000313" key="2">
    <source>
        <dbReference type="EMBL" id="ONK01265.1"/>
    </source>
</evidence>
<dbReference type="Proteomes" id="UP000189286">
    <property type="component" value="Unassembled WGS sequence"/>
</dbReference>
<dbReference type="RefSeq" id="WP_039357254.1">
    <property type="nucleotide sequence ID" value="NZ_JRMH01000001.1"/>
</dbReference>